<feature type="compositionally biased region" description="Polar residues" evidence="1">
    <location>
        <begin position="282"/>
        <end position="294"/>
    </location>
</feature>
<protein>
    <recommendedName>
        <fullName evidence="4">Repressor of RNA polymerase III transcription MAF1</fullName>
    </recommendedName>
</protein>
<sequence length="369" mass="40979">CRVAGILFLPLPLPSSSYRHYYQDDYLDNTEDTIMQWIDNQKLRQISARINTLDLADLRLDCRLELFATISSSSTNQDINNRIPLPIEKSLNNELRSSPHLFKASPLGPLSAQHSRQLLVTLIGALNDTFPDYQFNTLSPDHFVKKEDPAEVVSNNTTTPIISVIATPMSSSGEVNQYFGTSLDLAQPGLVAELWGAVQSCVSFIDTEVYELVDDLSLLTAADDDSGSHLWQFHYFFNDNKHKRLLLFAVKATSRYVHGHTTGSEADDEDDDMMQPGEGLYSSPTSARGYYSSSDSERSGMGGEGSAVGPSTGNAGHHHRIIKRSRQNGRLASYDQRSDDQQSSIWSQTSREDIAMDDYASSSESSDLY</sequence>
<evidence type="ECO:0008006" key="4">
    <source>
        <dbReference type="Google" id="ProtNLM"/>
    </source>
</evidence>
<feature type="compositionally biased region" description="Polar residues" evidence="1">
    <location>
        <begin position="360"/>
        <end position="369"/>
    </location>
</feature>
<feature type="compositionally biased region" description="Basic residues" evidence="1">
    <location>
        <begin position="316"/>
        <end position="327"/>
    </location>
</feature>
<dbReference type="Pfam" id="PF09174">
    <property type="entry name" value="Maf1"/>
    <property type="match status" value="1"/>
</dbReference>
<feature type="region of interest" description="Disordered" evidence="1">
    <location>
        <begin position="260"/>
        <end position="369"/>
    </location>
</feature>
<evidence type="ECO:0000256" key="1">
    <source>
        <dbReference type="SAM" id="MobiDB-lite"/>
    </source>
</evidence>
<comment type="caution">
    <text evidence="2">The sequence shown here is derived from an EMBL/GenBank/DDBJ whole genome shotgun (WGS) entry which is preliminary data.</text>
</comment>
<dbReference type="GO" id="GO:0000994">
    <property type="term" value="F:RNA polymerase III core binding"/>
    <property type="evidence" value="ECO:0007669"/>
    <property type="project" value="TreeGrafter"/>
</dbReference>
<dbReference type="PANTHER" id="PTHR22504:SF0">
    <property type="entry name" value="REPRESSOR OF RNA POLYMERASE III TRANSCRIPTION MAF1 HOMOLOG"/>
    <property type="match status" value="1"/>
</dbReference>
<dbReference type="AlphaFoldDB" id="A0A7J6SAV8"/>
<evidence type="ECO:0000313" key="3">
    <source>
        <dbReference type="Proteomes" id="UP000553632"/>
    </source>
</evidence>
<dbReference type="InterPro" id="IPR015257">
    <property type="entry name" value="Maf1"/>
</dbReference>
<accession>A0A7J6SAV8</accession>
<reference evidence="2 3" key="1">
    <citation type="submission" date="2020-04" db="EMBL/GenBank/DDBJ databases">
        <title>Perkinsus olseni comparative genomics.</title>
        <authorList>
            <person name="Bogema D.R."/>
        </authorList>
    </citation>
    <scope>NUCLEOTIDE SEQUENCE [LARGE SCALE GENOMIC DNA]</scope>
    <source>
        <strain evidence="2 3">ATCC PRA-207</strain>
    </source>
</reference>
<dbReference type="PANTHER" id="PTHR22504">
    <property type="entry name" value="REPRESSOR OF RNA POLYMERASE III TRANSCRIPTION MAF1"/>
    <property type="match status" value="1"/>
</dbReference>
<name>A0A7J6SAV8_PEROL</name>
<dbReference type="Proteomes" id="UP000553632">
    <property type="component" value="Unassembled WGS sequence"/>
</dbReference>
<organism evidence="2 3">
    <name type="scientific">Perkinsus olseni</name>
    <name type="common">Perkinsus atlanticus</name>
    <dbReference type="NCBI Taxonomy" id="32597"/>
    <lineage>
        <taxon>Eukaryota</taxon>
        <taxon>Sar</taxon>
        <taxon>Alveolata</taxon>
        <taxon>Perkinsozoa</taxon>
        <taxon>Perkinsea</taxon>
        <taxon>Perkinsida</taxon>
        <taxon>Perkinsidae</taxon>
        <taxon>Perkinsus</taxon>
    </lineage>
</organism>
<feature type="non-terminal residue" evidence="2">
    <location>
        <position position="1"/>
    </location>
</feature>
<dbReference type="GO" id="GO:0016480">
    <property type="term" value="P:negative regulation of transcription by RNA polymerase III"/>
    <property type="evidence" value="ECO:0007669"/>
    <property type="project" value="InterPro"/>
</dbReference>
<dbReference type="OMA" id="VHGSHAR"/>
<dbReference type="GO" id="GO:0005634">
    <property type="term" value="C:nucleus"/>
    <property type="evidence" value="ECO:0007669"/>
    <property type="project" value="TreeGrafter"/>
</dbReference>
<dbReference type="InterPro" id="IPR038564">
    <property type="entry name" value="Maf1_sf"/>
</dbReference>
<gene>
    <name evidence="2" type="ORF">FOZ63_004349</name>
</gene>
<keyword evidence="3" id="KW-1185">Reference proteome</keyword>
<proteinExistence type="predicted"/>
<dbReference type="EMBL" id="JABANO010019567">
    <property type="protein sequence ID" value="KAF4729987.1"/>
    <property type="molecule type" value="Genomic_DNA"/>
</dbReference>
<dbReference type="Gene3D" id="3.40.1000.50">
    <property type="entry name" value="Repressor of RNA polymerase III transcription Maf1"/>
    <property type="match status" value="1"/>
</dbReference>
<evidence type="ECO:0000313" key="2">
    <source>
        <dbReference type="EMBL" id="KAF4729987.1"/>
    </source>
</evidence>